<proteinExistence type="predicted"/>
<dbReference type="STRING" id="225849.swp_4053"/>
<reference evidence="2 3" key="1">
    <citation type="journal article" date="2008" name="PLoS ONE">
        <title>Environmental adaptation: genomic analysis of the piezotolerant and psychrotolerant deep-sea iron reducing bacterium Shewanella piezotolerans WP3.</title>
        <authorList>
            <person name="Wang F."/>
            <person name="Wang J."/>
            <person name="Jian H."/>
            <person name="Zhang B."/>
            <person name="Li S."/>
            <person name="Wang F."/>
            <person name="Zeng X."/>
            <person name="Gao L."/>
            <person name="Bartlett D.H."/>
            <person name="Yu J."/>
            <person name="Hu S."/>
            <person name="Xiao X."/>
        </authorList>
    </citation>
    <scope>NUCLEOTIDE SEQUENCE [LARGE SCALE GENOMIC DNA]</scope>
    <source>
        <strain evidence="3">WP3 / JCM 13877</strain>
    </source>
</reference>
<organism evidence="2 3">
    <name type="scientific">Shewanella piezotolerans (strain WP3 / JCM 13877)</name>
    <dbReference type="NCBI Taxonomy" id="225849"/>
    <lineage>
        <taxon>Bacteria</taxon>
        <taxon>Pseudomonadati</taxon>
        <taxon>Pseudomonadota</taxon>
        <taxon>Gammaproteobacteria</taxon>
        <taxon>Alteromonadales</taxon>
        <taxon>Shewanellaceae</taxon>
        <taxon>Shewanella</taxon>
    </lineage>
</organism>
<dbReference type="HOGENOM" id="CLU_2737802_0_0_6"/>
<protein>
    <submittedName>
        <fullName evidence="2">Uncharacterized protein</fullName>
    </submittedName>
</protein>
<dbReference type="OrthoDB" id="6402515at2"/>
<feature type="transmembrane region" description="Helical" evidence="1">
    <location>
        <begin position="12"/>
        <end position="32"/>
    </location>
</feature>
<evidence type="ECO:0000313" key="3">
    <source>
        <dbReference type="Proteomes" id="UP000000753"/>
    </source>
</evidence>
<dbReference type="Proteomes" id="UP000000753">
    <property type="component" value="Chromosome"/>
</dbReference>
<dbReference type="RefSeq" id="WP_020914062.1">
    <property type="nucleotide sequence ID" value="NC_011566.1"/>
</dbReference>
<dbReference type="EMBL" id="CP000472">
    <property type="protein sequence ID" value="ACJ30721.1"/>
    <property type="molecule type" value="Genomic_DNA"/>
</dbReference>
<keyword evidence="1" id="KW-0812">Transmembrane</keyword>
<evidence type="ECO:0000256" key="1">
    <source>
        <dbReference type="SAM" id="Phobius"/>
    </source>
</evidence>
<sequence>MSLKNQVILKAALSNAAMFIVVWLGILAEAWLDSEDEVSVKGALISFLLLQTLALILTFRVKMRLDRNPIK</sequence>
<feature type="transmembrane region" description="Helical" evidence="1">
    <location>
        <begin position="38"/>
        <end position="61"/>
    </location>
</feature>
<accession>B8CSU5</accession>
<gene>
    <name evidence="2" type="ordered locus">swp_4053</name>
</gene>
<evidence type="ECO:0000313" key="2">
    <source>
        <dbReference type="EMBL" id="ACJ30721.1"/>
    </source>
</evidence>
<name>B8CSU5_SHEPW</name>
<dbReference type="KEGG" id="swp:swp_4053"/>
<keyword evidence="1" id="KW-1133">Transmembrane helix</keyword>
<keyword evidence="3" id="KW-1185">Reference proteome</keyword>
<dbReference type="AlphaFoldDB" id="B8CSU5"/>
<keyword evidence="1" id="KW-0472">Membrane</keyword>